<evidence type="ECO:0000313" key="2">
    <source>
        <dbReference type="Proteomes" id="UP000067206"/>
    </source>
</evidence>
<reference evidence="1 2" key="1">
    <citation type="submission" date="2014-12" db="EMBL/GenBank/DDBJ databases">
        <title>Complete genome sequence of Bifidobacterium longum subsp. infantis BT1.</title>
        <authorList>
            <person name="Kim J.F."/>
            <person name="Kwak M.-J."/>
        </authorList>
    </citation>
    <scope>NUCLEOTIDE SEQUENCE [LARGE SCALE GENOMIC DNA]</scope>
    <source>
        <strain evidence="1 2">BT1</strain>
    </source>
</reference>
<organism evidence="1 2">
    <name type="scientific">Bifidobacterium longum subsp. infantis</name>
    <dbReference type="NCBI Taxonomy" id="1682"/>
    <lineage>
        <taxon>Bacteria</taxon>
        <taxon>Bacillati</taxon>
        <taxon>Actinomycetota</taxon>
        <taxon>Actinomycetes</taxon>
        <taxon>Bifidobacteriales</taxon>
        <taxon>Bifidobacteriaceae</taxon>
        <taxon>Bifidobacterium</taxon>
    </lineage>
</organism>
<dbReference type="AlphaFoldDB" id="A0A0M4M196"/>
<dbReference type="Proteomes" id="UP000067206">
    <property type="component" value="Chromosome"/>
</dbReference>
<accession>A0A0M4M196</accession>
<gene>
    <name evidence="1" type="ORF">RY67_221</name>
</gene>
<sequence length="56" mass="6439">MHDQVLLSTYFNDDANVPLQCTYAYGLCKAIRRFWEKRADSGTVHGARIKYHSSFG</sequence>
<evidence type="ECO:0000313" key="1">
    <source>
        <dbReference type="EMBL" id="ALE08297.1"/>
    </source>
</evidence>
<dbReference type="EMBL" id="CP010411">
    <property type="protein sequence ID" value="ALE08297.1"/>
    <property type="molecule type" value="Genomic_DNA"/>
</dbReference>
<name>A0A0M4M196_BIFLI</name>
<proteinExistence type="predicted"/>
<protein>
    <submittedName>
        <fullName evidence="1">Uncharacterized protein</fullName>
    </submittedName>
</protein>
<dbReference type="PATRIC" id="fig|1682.24.peg.219"/>